<dbReference type="GO" id="GO:0031119">
    <property type="term" value="P:tRNA pseudouridine synthesis"/>
    <property type="evidence" value="ECO:0007669"/>
    <property type="project" value="UniProtKB-UniRule"/>
</dbReference>
<dbReference type="Gene3D" id="3.30.70.660">
    <property type="entry name" value="Pseudouridine synthase I, catalytic domain, C-terminal subdomain"/>
    <property type="match status" value="1"/>
</dbReference>
<feature type="active site" description="Nucleophile" evidence="4">
    <location>
        <position position="67"/>
    </location>
</feature>
<keyword evidence="2 4" id="KW-0819">tRNA processing</keyword>
<proteinExistence type="inferred from homology"/>
<comment type="function">
    <text evidence="4">Formation of pseudouridine at positions 38, 39 and 40 in the anticodon stem and loop of transfer RNAs.</text>
</comment>
<comment type="catalytic activity">
    <reaction evidence="4 5">
        <text>uridine(38/39/40) in tRNA = pseudouridine(38/39/40) in tRNA</text>
        <dbReference type="Rhea" id="RHEA:22376"/>
        <dbReference type="Rhea" id="RHEA-COMP:10085"/>
        <dbReference type="Rhea" id="RHEA-COMP:10087"/>
        <dbReference type="ChEBI" id="CHEBI:65314"/>
        <dbReference type="ChEBI" id="CHEBI:65315"/>
        <dbReference type="EC" id="5.4.99.12"/>
    </reaction>
</comment>
<feature type="compositionally biased region" description="Basic and acidic residues" evidence="6">
    <location>
        <begin position="318"/>
        <end position="328"/>
    </location>
</feature>
<name>A0A7W3IQ44_9ACTN</name>
<evidence type="ECO:0000256" key="2">
    <source>
        <dbReference type="ARBA" id="ARBA00022694"/>
    </source>
</evidence>
<feature type="domain" description="Pseudouridine synthase I TruA alpha/beta" evidence="7">
    <location>
        <begin position="186"/>
        <end position="287"/>
    </location>
</feature>
<comment type="similarity">
    <text evidence="1 4 5">Belongs to the tRNA pseudouridine synthase TruA family.</text>
</comment>
<comment type="subunit">
    <text evidence="4">Homodimer.</text>
</comment>
<evidence type="ECO:0000313" key="8">
    <source>
        <dbReference type="EMBL" id="MBA8793150.1"/>
    </source>
</evidence>
<keyword evidence="3 4" id="KW-0413">Isomerase</keyword>
<organism evidence="8 9">
    <name type="scientific">Microlunatus kandeliicorticis</name>
    <dbReference type="NCBI Taxonomy" id="1759536"/>
    <lineage>
        <taxon>Bacteria</taxon>
        <taxon>Bacillati</taxon>
        <taxon>Actinomycetota</taxon>
        <taxon>Actinomycetes</taxon>
        <taxon>Propionibacteriales</taxon>
        <taxon>Propionibacteriaceae</taxon>
        <taxon>Microlunatus</taxon>
    </lineage>
</organism>
<dbReference type="RefSeq" id="WP_182558691.1">
    <property type="nucleotide sequence ID" value="NZ_JACGWT010000001.1"/>
</dbReference>
<dbReference type="EC" id="5.4.99.12" evidence="4"/>
<evidence type="ECO:0000256" key="1">
    <source>
        <dbReference type="ARBA" id="ARBA00009375"/>
    </source>
</evidence>
<dbReference type="InterPro" id="IPR020095">
    <property type="entry name" value="PsdUridine_synth_TruA_C"/>
</dbReference>
<dbReference type="Pfam" id="PF01416">
    <property type="entry name" value="PseudoU_synth_1"/>
    <property type="match status" value="1"/>
</dbReference>
<evidence type="ECO:0000256" key="4">
    <source>
        <dbReference type="HAMAP-Rule" id="MF_00171"/>
    </source>
</evidence>
<feature type="compositionally biased region" description="Basic and acidic residues" evidence="6">
    <location>
        <begin position="297"/>
        <end position="310"/>
    </location>
</feature>
<sequence>MTGLDAGFDAGPATTRRWRLDLRYDGTDFSGWAAQPDRRTVEGVLGDWLARVLRIPSVGLVCAGRTDAGVHARGQVCHVDLPTTAVDALTRERRPPEARPDGRATESDAAAVLLRRLARVLPADLVVTAVRSAPDGFDARFSAVWRRYAYRLVDGPLPPDPLLRRGVAHWPDALDLDAVNAAGAGLLGLRDFAAFCKRRDGATTVRTLLACTAERVAIQGQPVVEVTVRADAFCHSMVRSLVGALVRVGTGRREPDWPAALTRRDGRESTVPVLPAHGLTLEEVGYPPDDALAARALEARNRREPVEHAPDPAGASEDPSRATPDRSDATGAAR</sequence>
<comment type="caution">
    <text evidence="4">Lacks conserved residue(s) required for the propagation of feature annotation.</text>
</comment>
<dbReference type="EMBL" id="JACGWT010000001">
    <property type="protein sequence ID" value="MBA8793150.1"/>
    <property type="molecule type" value="Genomic_DNA"/>
</dbReference>
<dbReference type="SUPFAM" id="SSF55120">
    <property type="entry name" value="Pseudouridine synthase"/>
    <property type="match status" value="1"/>
</dbReference>
<evidence type="ECO:0000259" key="7">
    <source>
        <dbReference type="Pfam" id="PF01416"/>
    </source>
</evidence>
<reference evidence="8 9" key="1">
    <citation type="submission" date="2020-07" db="EMBL/GenBank/DDBJ databases">
        <title>Sequencing the genomes of 1000 actinobacteria strains.</title>
        <authorList>
            <person name="Klenk H.-P."/>
        </authorList>
    </citation>
    <scope>NUCLEOTIDE SEQUENCE [LARGE SCALE GENOMIC DNA]</scope>
    <source>
        <strain evidence="8 9">DSM 100723</strain>
    </source>
</reference>
<dbReference type="Proteomes" id="UP000523079">
    <property type="component" value="Unassembled WGS sequence"/>
</dbReference>
<dbReference type="InterPro" id="IPR020103">
    <property type="entry name" value="PsdUridine_synth_cat_dom_sf"/>
</dbReference>
<accession>A0A7W3IQ44</accession>
<dbReference type="InterPro" id="IPR020097">
    <property type="entry name" value="PsdUridine_synth_TruA_a/b_dom"/>
</dbReference>
<evidence type="ECO:0000256" key="3">
    <source>
        <dbReference type="ARBA" id="ARBA00023235"/>
    </source>
</evidence>
<dbReference type="Gene3D" id="3.30.70.580">
    <property type="entry name" value="Pseudouridine synthase I, catalytic domain, N-terminal subdomain"/>
    <property type="match status" value="1"/>
</dbReference>
<feature type="binding site" evidence="4">
    <location>
        <position position="148"/>
    </location>
    <ligand>
        <name>substrate</name>
    </ligand>
</feature>
<dbReference type="PANTHER" id="PTHR11142">
    <property type="entry name" value="PSEUDOURIDYLATE SYNTHASE"/>
    <property type="match status" value="1"/>
</dbReference>
<evidence type="ECO:0000256" key="6">
    <source>
        <dbReference type="SAM" id="MobiDB-lite"/>
    </source>
</evidence>
<dbReference type="InterPro" id="IPR020094">
    <property type="entry name" value="TruA/RsuA/RluB/E/F_N"/>
</dbReference>
<dbReference type="GO" id="GO:0160147">
    <property type="term" value="F:tRNA pseudouridine(38-40) synthase activity"/>
    <property type="evidence" value="ECO:0007669"/>
    <property type="project" value="UniProtKB-EC"/>
</dbReference>
<dbReference type="AlphaFoldDB" id="A0A7W3IQ44"/>
<dbReference type="CDD" id="cd02570">
    <property type="entry name" value="PseudoU_synth_EcTruA"/>
    <property type="match status" value="1"/>
</dbReference>
<dbReference type="PANTHER" id="PTHR11142:SF0">
    <property type="entry name" value="TRNA PSEUDOURIDINE SYNTHASE-LIKE 1"/>
    <property type="match status" value="1"/>
</dbReference>
<evidence type="ECO:0000256" key="5">
    <source>
        <dbReference type="RuleBase" id="RU003792"/>
    </source>
</evidence>
<dbReference type="InterPro" id="IPR001406">
    <property type="entry name" value="PsdUridine_synth_TruA"/>
</dbReference>
<keyword evidence="9" id="KW-1185">Reference proteome</keyword>
<dbReference type="HAMAP" id="MF_00171">
    <property type="entry name" value="TruA"/>
    <property type="match status" value="1"/>
</dbReference>
<evidence type="ECO:0000313" key="9">
    <source>
        <dbReference type="Proteomes" id="UP000523079"/>
    </source>
</evidence>
<feature type="region of interest" description="Disordered" evidence="6">
    <location>
        <begin position="290"/>
        <end position="334"/>
    </location>
</feature>
<dbReference type="GO" id="GO:0003723">
    <property type="term" value="F:RNA binding"/>
    <property type="evidence" value="ECO:0007669"/>
    <property type="project" value="InterPro"/>
</dbReference>
<gene>
    <name evidence="4" type="primary">truA</name>
    <name evidence="8" type="ORF">FHX74_000744</name>
</gene>
<protein>
    <recommendedName>
        <fullName evidence="4">tRNA pseudouridine synthase A</fullName>
        <ecNumber evidence="4">5.4.99.12</ecNumber>
    </recommendedName>
    <alternativeName>
        <fullName evidence="4">tRNA pseudouridine(38-40) synthase</fullName>
    </alternativeName>
    <alternativeName>
        <fullName evidence="4">tRNA pseudouridylate synthase I</fullName>
    </alternativeName>
    <alternativeName>
        <fullName evidence="4">tRNA-uridine isomerase I</fullName>
    </alternativeName>
</protein>
<comment type="caution">
    <text evidence="8">The sequence shown here is derived from an EMBL/GenBank/DDBJ whole genome shotgun (WGS) entry which is preliminary data.</text>
</comment>